<comment type="similarity">
    <text evidence="1">Belongs to the OPI10 family.</text>
</comment>
<evidence type="ECO:0000259" key="3">
    <source>
        <dbReference type="Pfam" id="PF05603"/>
    </source>
</evidence>
<protein>
    <submittedName>
        <fullName evidence="5">Uncharacterized protein</fullName>
    </submittedName>
</protein>
<dbReference type="GO" id="GO:0005634">
    <property type="term" value="C:nucleus"/>
    <property type="evidence" value="ECO:0007669"/>
    <property type="project" value="TreeGrafter"/>
</dbReference>
<dbReference type="InterPro" id="IPR031318">
    <property type="entry name" value="OPI10"/>
</dbReference>
<dbReference type="GO" id="GO:0005829">
    <property type="term" value="C:cytosol"/>
    <property type="evidence" value="ECO:0007669"/>
    <property type="project" value="TreeGrafter"/>
</dbReference>
<gene>
    <name evidence="5" type="ORF">D6D20_01219</name>
</gene>
<dbReference type="InterPro" id="IPR008493">
    <property type="entry name" value="Hikeshi-like_N"/>
</dbReference>
<name>A0A4S8ZKT1_AURPU</name>
<evidence type="ECO:0000256" key="2">
    <source>
        <dbReference type="SAM" id="MobiDB-lite"/>
    </source>
</evidence>
<comment type="caution">
    <text evidence="5">The sequence shown here is derived from an EMBL/GenBank/DDBJ whole genome shotgun (WGS) entry which is preliminary data.</text>
</comment>
<dbReference type="GO" id="GO:0061608">
    <property type="term" value="F:nuclear import signal receptor activity"/>
    <property type="evidence" value="ECO:0007669"/>
    <property type="project" value="TreeGrafter"/>
</dbReference>
<evidence type="ECO:0000259" key="4">
    <source>
        <dbReference type="Pfam" id="PF21057"/>
    </source>
</evidence>
<evidence type="ECO:0000313" key="6">
    <source>
        <dbReference type="Proteomes" id="UP000310421"/>
    </source>
</evidence>
<dbReference type="Proteomes" id="UP000310421">
    <property type="component" value="Unassembled WGS sequence"/>
</dbReference>
<sequence length="309" mass="32415">MPGDNSEERAGGTLDTEKQLSGRGGAVDWIELIAPAFENGEMANLTHGCCSSGEDGATAVASDGLSTGGGDSEGIDGNMSRTLSNENMSMVVDEIGCADNKIRAKMFGLLIAGRPIDAAPQVISQTQYAFQVPSRPAFNHIAVFSLPGQELPPDAAAAIFIQIQPSNEFKLVGALSSLRPSTMFKINTGSNVAPGAGEDDLMLDETPEGVEVGGPAVVVGIEIQPAAQVKALLAEQKANSSTQLVRSNQSATASPVTTKVLAQRIIANAFNFLASFGSDTVPLKAFEAWWSKFESKVNNDPSFLERPQD</sequence>
<evidence type="ECO:0000313" key="5">
    <source>
        <dbReference type="EMBL" id="THW66615.1"/>
    </source>
</evidence>
<reference evidence="5 6" key="1">
    <citation type="submission" date="2018-10" db="EMBL/GenBank/DDBJ databases">
        <title>Fifty Aureobasidium pullulans genomes reveal a recombining polyextremotolerant generalist.</title>
        <authorList>
            <person name="Gostincar C."/>
            <person name="Turk M."/>
            <person name="Zajc J."/>
            <person name="Gunde-Cimerman N."/>
        </authorList>
    </citation>
    <scope>NUCLEOTIDE SEQUENCE [LARGE SCALE GENOMIC DNA]</scope>
    <source>
        <strain evidence="5 6">EXF-10751</strain>
    </source>
</reference>
<dbReference type="AlphaFoldDB" id="A0A4S8ZKT1"/>
<feature type="domain" description="Hikeshi-like N-terminal" evidence="3">
    <location>
        <begin position="111"/>
        <end position="239"/>
    </location>
</feature>
<dbReference type="Pfam" id="PF05603">
    <property type="entry name" value="Hikeshi-like_N"/>
    <property type="match status" value="1"/>
</dbReference>
<organism evidence="5 6">
    <name type="scientific">Aureobasidium pullulans</name>
    <name type="common">Black yeast</name>
    <name type="synonym">Pullularia pullulans</name>
    <dbReference type="NCBI Taxonomy" id="5580"/>
    <lineage>
        <taxon>Eukaryota</taxon>
        <taxon>Fungi</taxon>
        <taxon>Dikarya</taxon>
        <taxon>Ascomycota</taxon>
        <taxon>Pezizomycotina</taxon>
        <taxon>Dothideomycetes</taxon>
        <taxon>Dothideomycetidae</taxon>
        <taxon>Dothideales</taxon>
        <taxon>Saccotheciaceae</taxon>
        <taxon>Aureobasidium</taxon>
    </lineage>
</organism>
<dbReference type="PANTHER" id="PTHR12925:SF0">
    <property type="entry name" value="PROTEIN HIKESHI"/>
    <property type="match status" value="1"/>
</dbReference>
<feature type="domain" description="Hikeshi-like C-terminal" evidence="4">
    <location>
        <begin position="257"/>
        <end position="306"/>
    </location>
</feature>
<feature type="region of interest" description="Disordered" evidence="2">
    <location>
        <begin position="1"/>
        <end position="20"/>
    </location>
</feature>
<evidence type="ECO:0000256" key="1">
    <source>
        <dbReference type="ARBA" id="ARBA00006623"/>
    </source>
</evidence>
<dbReference type="Pfam" id="PF21057">
    <property type="entry name" value="Hikeshi-like_C"/>
    <property type="match status" value="1"/>
</dbReference>
<dbReference type="PANTHER" id="PTHR12925">
    <property type="entry name" value="HIKESHI FAMILY MEMBER"/>
    <property type="match status" value="1"/>
</dbReference>
<proteinExistence type="inferred from homology"/>
<dbReference type="EMBL" id="QZAN01000006">
    <property type="protein sequence ID" value="THW66615.1"/>
    <property type="molecule type" value="Genomic_DNA"/>
</dbReference>
<dbReference type="GO" id="GO:0006606">
    <property type="term" value="P:protein import into nucleus"/>
    <property type="evidence" value="ECO:0007669"/>
    <property type="project" value="TreeGrafter"/>
</dbReference>
<dbReference type="InterPro" id="IPR048364">
    <property type="entry name" value="Hikeshi-like_C"/>
</dbReference>
<accession>A0A4S8ZKT1</accession>